<evidence type="ECO:0000256" key="8">
    <source>
        <dbReference type="SAM" id="Phobius"/>
    </source>
</evidence>
<evidence type="ECO:0000313" key="10">
    <source>
        <dbReference type="EMBL" id="KAL3274668.1"/>
    </source>
</evidence>
<evidence type="ECO:0000313" key="11">
    <source>
        <dbReference type="Proteomes" id="UP001516400"/>
    </source>
</evidence>
<dbReference type="PANTHER" id="PTHR12911:SF8">
    <property type="entry name" value="KLAROID PROTEIN-RELATED"/>
    <property type="match status" value="1"/>
</dbReference>
<name>A0ABD2N7Q3_9CUCU</name>
<gene>
    <name evidence="10" type="ORF">HHI36_016048</name>
</gene>
<dbReference type="InterPro" id="IPR012919">
    <property type="entry name" value="SUN_dom"/>
</dbReference>
<dbReference type="GO" id="GO:0016020">
    <property type="term" value="C:membrane"/>
    <property type="evidence" value="ECO:0007669"/>
    <property type="project" value="UniProtKB-SubCell"/>
</dbReference>
<evidence type="ECO:0000256" key="6">
    <source>
        <dbReference type="SAM" id="Coils"/>
    </source>
</evidence>
<accession>A0ABD2N7Q3</accession>
<dbReference type="Pfam" id="PF07738">
    <property type="entry name" value="Sad1_UNC"/>
    <property type="match status" value="1"/>
</dbReference>
<keyword evidence="11" id="KW-1185">Reference proteome</keyword>
<comment type="subcellular location">
    <subcellularLocation>
        <location evidence="1">Membrane</location>
    </subcellularLocation>
</comment>
<evidence type="ECO:0000256" key="1">
    <source>
        <dbReference type="ARBA" id="ARBA00004370"/>
    </source>
</evidence>
<dbReference type="PROSITE" id="PS51469">
    <property type="entry name" value="SUN"/>
    <property type="match status" value="1"/>
</dbReference>
<evidence type="ECO:0000256" key="7">
    <source>
        <dbReference type="SAM" id="MobiDB-lite"/>
    </source>
</evidence>
<evidence type="ECO:0000256" key="2">
    <source>
        <dbReference type="ARBA" id="ARBA00022692"/>
    </source>
</evidence>
<dbReference type="Proteomes" id="UP001516400">
    <property type="component" value="Unassembled WGS sequence"/>
</dbReference>
<reference evidence="10 11" key="1">
    <citation type="journal article" date="2021" name="BMC Biol.">
        <title>Horizontally acquired antibacterial genes associated with adaptive radiation of ladybird beetles.</title>
        <authorList>
            <person name="Li H.S."/>
            <person name="Tang X.F."/>
            <person name="Huang Y.H."/>
            <person name="Xu Z.Y."/>
            <person name="Chen M.L."/>
            <person name="Du X.Y."/>
            <person name="Qiu B.Y."/>
            <person name="Chen P.T."/>
            <person name="Zhang W."/>
            <person name="Slipinski A."/>
            <person name="Escalona H.E."/>
            <person name="Waterhouse R.M."/>
            <person name="Zwick A."/>
            <person name="Pang H."/>
        </authorList>
    </citation>
    <scope>NUCLEOTIDE SEQUENCE [LARGE SCALE GENOMIC DNA]</scope>
    <source>
        <strain evidence="10">SYSU2018</strain>
    </source>
</reference>
<comment type="caution">
    <text evidence="10">The sequence shown here is derived from an EMBL/GenBank/DDBJ whole genome shotgun (WGS) entry which is preliminary data.</text>
</comment>
<sequence>MPNMSRRHISSYDKYTHAESFYSSSMKPNRLFSERTYTSERTTATTIVKRFFFRIFVLIVSTVYLMWRSVTYILESAHSLSLRVAKNVYRITSRVMLMDTWLLRKRGNRGKAASLVVLCLLPLLLLVGWWIASNISEIHEKFYIPFTTSPATAKTDQVQSFSSPDGGAPEVNREKTDGAQNIVSDLTRDQLETVANLVKSQLDVRDYVDYDQVLDRLLNTEAVRMTINNYIAHSQSNQAESELNEKMEKQRLIIEELKDELGMMRLELSNLNRCCKKSGYLDLQVFRSLTSLLNNPDFLQRQEGLKSWLNSLFVAKIELENKLSNLTKTLDEKFDGLIETSNKFLIDKVVAKLSLEVNKYKADASLETDGVSSLTDERIKDIVKGILKIYDADRTGLVDYAMEPVGGQIITTRCTESYHTGSAVLSILGLPLWYPTSTPRTVITPGINPGECWAFQNFPGLLVIKLMAPIRIEAFSLEHISKLLVPEGKIDSAPKDFEVYGLGHEEDRNGIKIGEYRYDYNGESLQYFVAENPDQTFEYIELRIISNHGNPNYTCLYRFRVHGQKQAKSS</sequence>
<dbReference type="PANTHER" id="PTHR12911">
    <property type="entry name" value="SAD1/UNC-84-LIKE PROTEIN-RELATED"/>
    <property type="match status" value="1"/>
</dbReference>
<dbReference type="GO" id="GO:0005635">
    <property type="term" value="C:nuclear envelope"/>
    <property type="evidence" value="ECO:0007669"/>
    <property type="project" value="UniProtKB-ARBA"/>
</dbReference>
<keyword evidence="3 8" id="KW-1133">Transmembrane helix</keyword>
<keyword evidence="2 8" id="KW-0812">Transmembrane</keyword>
<protein>
    <recommendedName>
        <fullName evidence="9">SUN domain-containing protein</fullName>
    </recommendedName>
</protein>
<dbReference type="AlphaFoldDB" id="A0ABD2N7Q3"/>
<keyword evidence="5 8" id="KW-0472">Membrane</keyword>
<dbReference type="EMBL" id="JABFTP020000062">
    <property type="protein sequence ID" value="KAL3274668.1"/>
    <property type="molecule type" value="Genomic_DNA"/>
</dbReference>
<evidence type="ECO:0000259" key="9">
    <source>
        <dbReference type="PROSITE" id="PS51469"/>
    </source>
</evidence>
<evidence type="ECO:0000256" key="4">
    <source>
        <dbReference type="ARBA" id="ARBA00023054"/>
    </source>
</evidence>
<feature type="coiled-coil region" evidence="6">
    <location>
        <begin position="240"/>
        <end position="274"/>
    </location>
</feature>
<feature type="region of interest" description="Disordered" evidence="7">
    <location>
        <begin position="155"/>
        <end position="174"/>
    </location>
</feature>
<keyword evidence="4 6" id="KW-0175">Coiled coil</keyword>
<dbReference type="InterPro" id="IPR045119">
    <property type="entry name" value="SUN1-5"/>
</dbReference>
<evidence type="ECO:0000256" key="3">
    <source>
        <dbReference type="ARBA" id="ARBA00022989"/>
    </source>
</evidence>
<feature type="transmembrane region" description="Helical" evidence="8">
    <location>
        <begin position="115"/>
        <end position="132"/>
    </location>
</feature>
<organism evidence="10 11">
    <name type="scientific">Cryptolaemus montrouzieri</name>
    <dbReference type="NCBI Taxonomy" id="559131"/>
    <lineage>
        <taxon>Eukaryota</taxon>
        <taxon>Metazoa</taxon>
        <taxon>Ecdysozoa</taxon>
        <taxon>Arthropoda</taxon>
        <taxon>Hexapoda</taxon>
        <taxon>Insecta</taxon>
        <taxon>Pterygota</taxon>
        <taxon>Neoptera</taxon>
        <taxon>Endopterygota</taxon>
        <taxon>Coleoptera</taxon>
        <taxon>Polyphaga</taxon>
        <taxon>Cucujiformia</taxon>
        <taxon>Coccinelloidea</taxon>
        <taxon>Coccinellidae</taxon>
        <taxon>Scymninae</taxon>
        <taxon>Scymnini</taxon>
        <taxon>Cryptolaemus</taxon>
    </lineage>
</organism>
<feature type="domain" description="SUN" evidence="9">
    <location>
        <begin position="406"/>
        <end position="566"/>
    </location>
</feature>
<proteinExistence type="predicted"/>
<dbReference type="Gene3D" id="2.60.120.260">
    <property type="entry name" value="Galactose-binding domain-like"/>
    <property type="match status" value="1"/>
</dbReference>
<evidence type="ECO:0000256" key="5">
    <source>
        <dbReference type="ARBA" id="ARBA00023136"/>
    </source>
</evidence>
<dbReference type="FunFam" id="2.60.120.260:FF:000009">
    <property type="entry name" value="SUN domain-containing protein 1 isoform X1"/>
    <property type="match status" value="1"/>
</dbReference>